<dbReference type="STRING" id="1004.SAMN05661012_03944"/>
<evidence type="ECO:0000313" key="5">
    <source>
        <dbReference type="EMBL" id="WQG87089.1"/>
    </source>
</evidence>
<dbReference type="InterPro" id="IPR046947">
    <property type="entry name" value="LytR-like"/>
</dbReference>
<evidence type="ECO:0000256" key="1">
    <source>
        <dbReference type="PROSITE-ProRule" id="PRU00169"/>
    </source>
</evidence>
<dbReference type="Pfam" id="PF04397">
    <property type="entry name" value="LytTR"/>
    <property type="match status" value="1"/>
</dbReference>
<keyword evidence="1" id="KW-0597">Phosphoprotein</keyword>
<keyword evidence="7" id="KW-1185">Reference proteome</keyword>
<dbReference type="Gene3D" id="2.40.50.1020">
    <property type="entry name" value="LytTr DNA-binding domain"/>
    <property type="match status" value="1"/>
</dbReference>
<dbReference type="InterPro" id="IPR007492">
    <property type="entry name" value="LytTR_DNA-bd_dom"/>
</dbReference>
<gene>
    <name evidence="4" type="ORF">SAMN05661012_03944</name>
    <name evidence="5" type="ORF">SR876_19405</name>
</gene>
<dbReference type="InterPro" id="IPR011006">
    <property type="entry name" value="CheY-like_superfamily"/>
</dbReference>
<organism evidence="4 6">
    <name type="scientific">Chitinophaga sancti</name>
    <dbReference type="NCBI Taxonomy" id="1004"/>
    <lineage>
        <taxon>Bacteria</taxon>
        <taxon>Pseudomonadati</taxon>
        <taxon>Bacteroidota</taxon>
        <taxon>Chitinophagia</taxon>
        <taxon>Chitinophagales</taxon>
        <taxon>Chitinophagaceae</taxon>
        <taxon>Chitinophaga</taxon>
    </lineage>
</organism>
<evidence type="ECO:0000259" key="3">
    <source>
        <dbReference type="PROSITE" id="PS50930"/>
    </source>
</evidence>
<dbReference type="RefSeq" id="WP_072362930.1">
    <property type="nucleotide sequence ID" value="NZ_CBHWAX010000132.1"/>
</dbReference>
<accession>A0A1K1RL17</accession>
<dbReference type="PANTHER" id="PTHR37299:SF1">
    <property type="entry name" value="STAGE 0 SPORULATION PROTEIN A HOMOLOG"/>
    <property type="match status" value="1"/>
</dbReference>
<feature type="modified residue" description="4-aspartylphosphate" evidence="1">
    <location>
        <position position="56"/>
    </location>
</feature>
<feature type="domain" description="Response regulatory" evidence="2">
    <location>
        <begin position="5"/>
        <end position="116"/>
    </location>
</feature>
<protein>
    <submittedName>
        <fullName evidence="5">LytTR family DNA-binding domain-containing protein</fullName>
    </submittedName>
    <submittedName>
        <fullName evidence="4">Two component transcriptional regulator, LytTR family</fullName>
    </submittedName>
</protein>
<sequence>MKKIKCIIVDDEPLSRELLESHIERIPFLELVKSCADAFDAIDILQTDTIELLITDIQMPRINGLELIKSLSNPPFLIFATAYSNYAIEGYDLNAVDFLLKPISFERFLKAINKAKKDIDQKTGETAAAATPVGQSQHALQPQHLFVKDGHKLSKILFEDILYIEGMKDYIKIVTKQKNVVTYMRMKSIEEVLPETQFVRIHKSYIIHLPAIKSVVGNSIELINNESIIISKQHKQMLIDRLNVAGKV</sequence>
<evidence type="ECO:0000313" key="6">
    <source>
        <dbReference type="Proteomes" id="UP000183788"/>
    </source>
</evidence>
<dbReference type="PANTHER" id="PTHR37299">
    <property type="entry name" value="TRANSCRIPTIONAL REGULATOR-RELATED"/>
    <property type="match status" value="1"/>
</dbReference>
<dbReference type="PROSITE" id="PS50110">
    <property type="entry name" value="RESPONSE_REGULATORY"/>
    <property type="match status" value="1"/>
</dbReference>
<feature type="domain" description="HTH LytTR-type" evidence="3">
    <location>
        <begin position="145"/>
        <end position="244"/>
    </location>
</feature>
<evidence type="ECO:0000313" key="4">
    <source>
        <dbReference type="EMBL" id="SFW72491.1"/>
    </source>
</evidence>
<dbReference type="Proteomes" id="UP000183788">
    <property type="component" value="Unassembled WGS sequence"/>
</dbReference>
<dbReference type="SUPFAM" id="SSF52172">
    <property type="entry name" value="CheY-like"/>
    <property type="match status" value="1"/>
</dbReference>
<keyword evidence="5" id="KW-0238">DNA-binding</keyword>
<dbReference type="GO" id="GO:0000156">
    <property type="term" value="F:phosphorelay response regulator activity"/>
    <property type="evidence" value="ECO:0007669"/>
    <property type="project" value="InterPro"/>
</dbReference>
<dbReference type="InterPro" id="IPR001789">
    <property type="entry name" value="Sig_transdc_resp-reg_receiver"/>
</dbReference>
<dbReference type="GO" id="GO:0003677">
    <property type="term" value="F:DNA binding"/>
    <property type="evidence" value="ECO:0007669"/>
    <property type="project" value="UniProtKB-KW"/>
</dbReference>
<name>A0A1K1RL17_9BACT</name>
<dbReference type="Proteomes" id="UP001326715">
    <property type="component" value="Chromosome"/>
</dbReference>
<dbReference type="PROSITE" id="PS50930">
    <property type="entry name" value="HTH_LYTTR"/>
    <property type="match status" value="1"/>
</dbReference>
<evidence type="ECO:0000259" key="2">
    <source>
        <dbReference type="PROSITE" id="PS50110"/>
    </source>
</evidence>
<dbReference type="EMBL" id="CP140154">
    <property type="protein sequence ID" value="WQG87089.1"/>
    <property type="molecule type" value="Genomic_DNA"/>
</dbReference>
<dbReference type="Pfam" id="PF00072">
    <property type="entry name" value="Response_reg"/>
    <property type="match status" value="1"/>
</dbReference>
<reference evidence="5 7" key="2">
    <citation type="submission" date="2023-11" db="EMBL/GenBank/DDBJ databases">
        <title>MicrobeMod: A computational toolkit for identifying prokaryotic methylation and restriction-modification with nanopore sequencing.</title>
        <authorList>
            <person name="Crits-Christoph A."/>
            <person name="Kang S.C."/>
            <person name="Lee H."/>
            <person name="Ostrov N."/>
        </authorList>
    </citation>
    <scope>NUCLEOTIDE SEQUENCE [LARGE SCALE GENOMIC DNA]</scope>
    <source>
        <strain evidence="5 7">ATCC 23090</strain>
    </source>
</reference>
<dbReference type="OrthoDB" id="2168082at2"/>
<evidence type="ECO:0000313" key="7">
    <source>
        <dbReference type="Proteomes" id="UP001326715"/>
    </source>
</evidence>
<proteinExistence type="predicted"/>
<dbReference type="Gene3D" id="3.40.50.2300">
    <property type="match status" value="1"/>
</dbReference>
<reference evidence="4 6" key="1">
    <citation type="submission" date="2016-11" db="EMBL/GenBank/DDBJ databases">
        <authorList>
            <person name="Jaros S."/>
            <person name="Januszkiewicz K."/>
            <person name="Wedrychowicz H."/>
        </authorList>
    </citation>
    <scope>NUCLEOTIDE SEQUENCE [LARGE SCALE GENOMIC DNA]</scope>
    <source>
        <strain evidence="4 6">DSM 784</strain>
    </source>
</reference>
<dbReference type="SMART" id="SM00850">
    <property type="entry name" value="LytTR"/>
    <property type="match status" value="1"/>
</dbReference>
<dbReference type="AlphaFoldDB" id="A0A1K1RL17"/>
<dbReference type="EMBL" id="FPIZ01000012">
    <property type="protein sequence ID" value="SFW72491.1"/>
    <property type="molecule type" value="Genomic_DNA"/>
</dbReference>
<dbReference type="SMART" id="SM00448">
    <property type="entry name" value="REC"/>
    <property type="match status" value="1"/>
</dbReference>